<feature type="region of interest" description="Disordered" evidence="1">
    <location>
        <begin position="97"/>
        <end position="117"/>
    </location>
</feature>
<sequence length="161" mass="18519">MVSVNFYILPDDQISSLQQYACKIAEKNWLSGKRVLIQTDSEGASRQLDELLWNVRKDSFIPHGIATLEAPDRQQPILLSHQKVTDTDFQHIINLSSRTSDINTQPDTTEPAAQNSPLNELVIDELLNQNEQRKQTGRLHYKIYRDLGYTLQHHTLESIHD</sequence>
<dbReference type="PANTHER" id="PTHR38767">
    <property type="entry name" value="DNA POLYMERASE III SUBUNIT CHI"/>
    <property type="match status" value="1"/>
</dbReference>
<protein>
    <recommendedName>
        <fullName evidence="3">DNA polymerase III chi subunit</fullName>
    </recommendedName>
</protein>
<dbReference type="EMBL" id="UOFG01000078">
    <property type="protein sequence ID" value="VAW59352.1"/>
    <property type="molecule type" value="Genomic_DNA"/>
</dbReference>
<dbReference type="GO" id="GO:0003887">
    <property type="term" value="F:DNA-directed DNA polymerase activity"/>
    <property type="evidence" value="ECO:0007669"/>
    <property type="project" value="InterPro"/>
</dbReference>
<accession>A0A3B0X795</accession>
<evidence type="ECO:0000256" key="1">
    <source>
        <dbReference type="SAM" id="MobiDB-lite"/>
    </source>
</evidence>
<dbReference type="Gene3D" id="3.40.50.10110">
    <property type="entry name" value="DNA polymerase III subunit chi"/>
    <property type="match status" value="1"/>
</dbReference>
<dbReference type="InterPro" id="IPR036768">
    <property type="entry name" value="PolIII_chi_sf"/>
</dbReference>
<dbReference type="GO" id="GO:0006260">
    <property type="term" value="P:DNA replication"/>
    <property type="evidence" value="ECO:0007669"/>
    <property type="project" value="InterPro"/>
</dbReference>
<dbReference type="GO" id="GO:0032298">
    <property type="term" value="P:positive regulation of DNA-templated DNA replication initiation"/>
    <property type="evidence" value="ECO:0007669"/>
    <property type="project" value="TreeGrafter"/>
</dbReference>
<dbReference type="Pfam" id="PF04364">
    <property type="entry name" value="DNA_pol3_chi"/>
    <property type="match status" value="1"/>
</dbReference>
<dbReference type="AlphaFoldDB" id="A0A3B0X795"/>
<proteinExistence type="predicted"/>
<dbReference type="SUPFAM" id="SSF102400">
    <property type="entry name" value="DNA polymerase III chi subunit"/>
    <property type="match status" value="1"/>
</dbReference>
<evidence type="ECO:0000313" key="2">
    <source>
        <dbReference type="EMBL" id="VAW59352.1"/>
    </source>
</evidence>
<dbReference type="PANTHER" id="PTHR38767:SF1">
    <property type="entry name" value="DNA POLYMERASE III SUBUNIT CHI"/>
    <property type="match status" value="1"/>
</dbReference>
<organism evidence="2">
    <name type="scientific">hydrothermal vent metagenome</name>
    <dbReference type="NCBI Taxonomy" id="652676"/>
    <lineage>
        <taxon>unclassified sequences</taxon>
        <taxon>metagenomes</taxon>
        <taxon>ecological metagenomes</taxon>
    </lineage>
</organism>
<evidence type="ECO:0008006" key="3">
    <source>
        <dbReference type="Google" id="ProtNLM"/>
    </source>
</evidence>
<dbReference type="InterPro" id="IPR007459">
    <property type="entry name" value="DNA_pol3_chi"/>
</dbReference>
<reference evidence="2" key="1">
    <citation type="submission" date="2018-06" db="EMBL/GenBank/DDBJ databases">
        <authorList>
            <person name="Zhirakovskaya E."/>
        </authorList>
    </citation>
    <scope>NUCLEOTIDE SEQUENCE</scope>
</reference>
<name>A0A3B0X795_9ZZZZ</name>
<gene>
    <name evidence="2" type="ORF">MNBD_GAMMA11-1963</name>
</gene>
<dbReference type="GO" id="GO:0003677">
    <property type="term" value="F:DNA binding"/>
    <property type="evidence" value="ECO:0007669"/>
    <property type="project" value="InterPro"/>
</dbReference>